<evidence type="ECO:0000313" key="1">
    <source>
        <dbReference type="EMBL" id="MBG6092676.1"/>
    </source>
</evidence>
<organism evidence="1 2">
    <name type="scientific">Actinomadura viridis</name>
    <dbReference type="NCBI Taxonomy" id="58110"/>
    <lineage>
        <taxon>Bacteria</taxon>
        <taxon>Bacillati</taxon>
        <taxon>Actinomycetota</taxon>
        <taxon>Actinomycetes</taxon>
        <taxon>Streptosporangiales</taxon>
        <taxon>Thermomonosporaceae</taxon>
        <taxon>Actinomadura</taxon>
    </lineage>
</organism>
<dbReference type="Proteomes" id="UP000614047">
    <property type="component" value="Unassembled WGS sequence"/>
</dbReference>
<comment type="caution">
    <text evidence="1">The sequence shown here is derived from an EMBL/GenBank/DDBJ whole genome shotgun (WGS) entry which is preliminary data.</text>
</comment>
<keyword evidence="2" id="KW-1185">Reference proteome</keyword>
<reference evidence="1" key="1">
    <citation type="submission" date="2020-11" db="EMBL/GenBank/DDBJ databases">
        <title>Sequencing the genomes of 1000 actinobacteria strains.</title>
        <authorList>
            <person name="Klenk H.-P."/>
        </authorList>
    </citation>
    <scope>NUCLEOTIDE SEQUENCE</scope>
    <source>
        <strain evidence="1">DSM 43175</strain>
    </source>
</reference>
<evidence type="ECO:0000313" key="2">
    <source>
        <dbReference type="Proteomes" id="UP000614047"/>
    </source>
</evidence>
<name>A0A931GRB9_9ACTN</name>
<proteinExistence type="predicted"/>
<sequence>MAYTHLAALGARLGARGLEVELTVRGLRVINPQVPECCPRTALAEDTITCRRRPDDHGMPWFWTVRGEPIAPADRGGDAVVATLGNLAHRHSPEGGR</sequence>
<gene>
    <name evidence="1" type="ORF">IW256_006789</name>
</gene>
<dbReference type="RefSeq" id="WP_197014828.1">
    <property type="nucleotide sequence ID" value="NZ_JADOUA010000001.1"/>
</dbReference>
<dbReference type="EMBL" id="JADOUA010000001">
    <property type="protein sequence ID" value="MBG6092676.1"/>
    <property type="molecule type" value="Genomic_DNA"/>
</dbReference>
<protein>
    <submittedName>
        <fullName evidence="1">Uncharacterized protein</fullName>
    </submittedName>
</protein>
<dbReference type="AlphaFoldDB" id="A0A931GRB9"/>
<accession>A0A931GRB9</accession>